<evidence type="ECO:0000313" key="2">
    <source>
        <dbReference type="EMBL" id="GIY56685.1"/>
    </source>
</evidence>
<comment type="caution">
    <text evidence="2">The sequence shown here is derived from an EMBL/GenBank/DDBJ whole genome shotgun (WGS) entry which is preliminary data.</text>
</comment>
<keyword evidence="3" id="KW-1185">Reference proteome</keyword>
<organism evidence="2 3">
    <name type="scientific">Caerostris extrusa</name>
    <name type="common">Bark spider</name>
    <name type="synonym">Caerostris bankana</name>
    <dbReference type="NCBI Taxonomy" id="172846"/>
    <lineage>
        <taxon>Eukaryota</taxon>
        <taxon>Metazoa</taxon>
        <taxon>Ecdysozoa</taxon>
        <taxon>Arthropoda</taxon>
        <taxon>Chelicerata</taxon>
        <taxon>Arachnida</taxon>
        <taxon>Araneae</taxon>
        <taxon>Araneomorphae</taxon>
        <taxon>Entelegynae</taxon>
        <taxon>Araneoidea</taxon>
        <taxon>Araneidae</taxon>
        <taxon>Caerostris</taxon>
    </lineage>
</organism>
<protein>
    <submittedName>
        <fullName evidence="2">Uncharacterized protein</fullName>
    </submittedName>
</protein>
<evidence type="ECO:0000256" key="1">
    <source>
        <dbReference type="SAM" id="MobiDB-lite"/>
    </source>
</evidence>
<proteinExistence type="predicted"/>
<name>A0AAV4UGJ6_CAEEX</name>
<dbReference type="EMBL" id="BPLR01012793">
    <property type="protein sequence ID" value="GIY56685.1"/>
    <property type="molecule type" value="Genomic_DNA"/>
</dbReference>
<dbReference type="Proteomes" id="UP001054945">
    <property type="component" value="Unassembled WGS sequence"/>
</dbReference>
<reference evidence="2 3" key="1">
    <citation type="submission" date="2021-06" db="EMBL/GenBank/DDBJ databases">
        <title>Caerostris extrusa draft genome.</title>
        <authorList>
            <person name="Kono N."/>
            <person name="Arakawa K."/>
        </authorList>
    </citation>
    <scope>NUCLEOTIDE SEQUENCE [LARGE SCALE GENOMIC DNA]</scope>
</reference>
<feature type="compositionally biased region" description="Polar residues" evidence="1">
    <location>
        <begin position="43"/>
        <end position="63"/>
    </location>
</feature>
<dbReference type="AlphaFoldDB" id="A0AAV4UGJ6"/>
<accession>A0AAV4UGJ6</accession>
<sequence>MEEKRSVFMQEERLHFQCTIFKKHSSQNTSRCWKQALARHSKTSGQKSASSNHERGSSATKKSIQIALSEPRDFDRSTANARHTEMSSLFRDIRWGWKFVTRRDFCIRGKVIRGGWTGIEEVKEIPRPKKGMADALCTWLVGPGEENCPLRKTIFCRRLSRGKMGNREKFHRGLILGRGVGWRSLCESRIGWMVCFAMMDG</sequence>
<evidence type="ECO:0000313" key="3">
    <source>
        <dbReference type="Proteomes" id="UP001054945"/>
    </source>
</evidence>
<feature type="region of interest" description="Disordered" evidence="1">
    <location>
        <begin position="32"/>
        <end position="63"/>
    </location>
</feature>
<gene>
    <name evidence="2" type="ORF">CEXT_118411</name>
</gene>